<feature type="signal peptide" evidence="1">
    <location>
        <begin position="1"/>
        <end position="18"/>
    </location>
</feature>
<organism evidence="2 3">
    <name type="scientific">Sphingomonas psychrotolerans</name>
    <dbReference type="NCBI Taxonomy" id="1327635"/>
    <lineage>
        <taxon>Bacteria</taxon>
        <taxon>Pseudomonadati</taxon>
        <taxon>Pseudomonadota</taxon>
        <taxon>Alphaproteobacteria</taxon>
        <taxon>Sphingomonadales</taxon>
        <taxon>Sphingomonadaceae</taxon>
        <taxon>Sphingomonas</taxon>
    </lineage>
</organism>
<name>A0A2K8MCE4_9SPHN</name>
<feature type="chain" id="PRO_5014752396" evidence="1">
    <location>
        <begin position="19"/>
        <end position="175"/>
    </location>
</feature>
<dbReference type="RefSeq" id="WP_100281327.1">
    <property type="nucleotide sequence ID" value="NZ_CP024923.1"/>
</dbReference>
<dbReference type="AlphaFoldDB" id="A0A2K8MCE4"/>
<evidence type="ECO:0000313" key="2">
    <source>
        <dbReference type="EMBL" id="ATY31517.1"/>
    </source>
</evidence>
<accession>A0A2K8MCE4</accession>
<sequence>MRIIVTALLLAFAASAHAADLATIDCVAGKVSPAVTASLHADVSRNMAESGKRPSYDPAVGGSIASAAAACGLEHNWSEAAVKAARIYTLARLGLPVATRVIGERGFDAAALEDRFHALPEETRNRVLTPVENQELIKGSVTDEAKQTRENAELLAEYFAFLSTIQYASFEFSQA</sequence>
<dbReference type="EMBL" id="CP024923">
    <property type="protein sequence ID" value="ATY31517.1"/>
    <property type="molecule type" value="Genomic_DNA"/>
</dbReference>
<protein>
    <submittedName>
        <fullName evidence="2">Uncharacterized protein</fullName>
    </submittedName>
</protein>
<dbReference type="OrthoDB" id="7563094at2"/>
<keyword evidence="3" id="KW-1185">Reference proteome</keyword>
<reference evidence="2 3" key="1">
    <citation type="submission" date="2017-11" db="EMBL/GenBank/DDBJ databases">
        <title>Complete genome sequence of Sphingomonas sp. Strain Cra20, a psychrotolerant potential plant growth promoting rhizobacteria.</title>
        <authorList>
            <person name="Luo Y."/>
        </authorList>
    </citation>
    <scope>NUCLEOTIDE SEQUENCE [LARGE SCALE GENOMIC DNA]</scope>
    <source>
        <strain evidence="2 3">Cra20</strain>
    </source>
</reference>
<evidence type="ECO:0000256" key="1">
    <source>
        <dbReference type="SAM" id="SignalP"/>
    </source>
</evidence>
<gene>
    <name evidence="2" type="ORF">CVN68_05605</name>
</gene>
<keyword evidence="1" id="KW-0732">Signal</keyword>
<proteinExistence type="predicted"/>
<dbReference type="KEGG" id="sphc:CVN68_05605"/>
<dbReference type="Proteomes" id="UP000229081">
    <property type="component" value="Chromosome"/>
</dbReference>
<evidence type="ECO:0000313" key="3">
    <source>
        <dbReference type="Proteomes" id="UP000229081"/>
    </source>
</evidence>